<dbReference type="Gene3D" id="3.40.710.10">
    <property type="entry name" value="DD-peptidase/beta-lactamase superfamily"/>
    <property type="match status" value="1"/>
</dbReference>
<keyword evidence="2" id="KW-0472">Membrane</keyword>
<dbReference type="EMBL" id="FSRA01000002">
    <property type="protein sequence ID" value="SIO51180.1"/>
    <property type="molecule type" value="Genomic_DNA"/>
</dbReference>
<dbReference type="PANTHER" id="PTHR46825">
    <property type="entry name" value="D-ALANYL-D-ALANINE-CARBOXYPEPTIDASE/ENDOPEPTIDASE AMPH"/>
    <property type="match status" value="1"/>
</dbReference>
<evidence type="ECO:0000259" key="3">
    <source>
        <dbReference type="Pfam" id="PF00144"/>
    </source>
</evidence>
<proteinExistence type="predicted"/>
<comment type="subcellular location">
    <subcellularLocation>
        <location evidence="1">Membrane</location>
    </subcellularLocation>
</comment>
<dbReference type="Pfam" id="PF00144">
    <property type="entry name" value="Beta-lactamase"/>
    <property type="match status" value="1"/>
</dbReference>
<dbReference type="GO" id="GO:0016020">
    <property type="term" value="C:membrane"/>
    <property type="evidence" value="ECO:0007669"/>
    <property type="project" value="UniProtKB-SubCell"/>
</dbReference>
<evidence type="ECO:0000313" key="5">
    <source>
        <dbReference type="Proteomes" id="UP000185003"/>
    </source>
</evidence>
<feature type="domain" description="Beta-lactamase-related" evidence="3">
    <location>
        <begin position="28"/>
        <end position="334"/>
    </location>
</feature>
<gene>
    <name evidence="4" type="ORF">SAMN04488055_5016</name>
</gene>
<organism evidence="4 5">
    <name type="scientific">Chitinophaga niabensis</name>
    <dbReference type="NCBI Taxonomy" id="536979"/>
    <lineage>
        <taxon>Bacteria</taxon>
        <taxon>Pseudomonadati</taxon>
        <taxon>Bacteroidota</taxon>
        <taxon>Chitinophagia</taxon>
        <taxon>Chitinophagales</taxon>
        <taxon>Chitinophagaceae</taxon>
        <taxon>Chitinophaga</taxon>
    </lineage>
</organism>
<dbReference type="InterPro" id="IPR012338">
    <property type="entry name" value="Beta-lactam/transpept-like"/>
</dbReference>
<dbReference type="Proteomes" id="UP000185003">
    <property type="component" value="Unassembled WGS sequence"/>
</dbReference>
<sequence>MYKYCFPLLLISISVKCQHLAGFADSIRTAYHIPALGYAILSADSVYEIQMLGNKRGNIPATPEDKFRIGSNTKAITGFIAALLVKEGKIRWNTKVSTLLPTANPAYRNITLQQLLSFRAPLVPYTYTNEEPAGFAGNEDEQRIQFANWLLEQPPVASKQGLSYTNAGYVVAGAMLEKASGKTYKQLVKDLGNKLGIRFGFGNPNETDSTQTWGHDAQLVPEPPQHNYKLEWLLVAGNINISLPDYVKFIQLQLKGLKGETKVLPQREFHFLLHGLPTFSIGWFWEKNEAGDLVIRNTGNPGTFITQVYIQKGKAFIFFTNCQTKETYTALDRLFEAAKEAVY</sequence>
<dbReference type="SUPFAM" id="SSF56601">
    <property type="entry name" value="beta-lactamase/transpeptidase-like"/>
    <property type="match status" value="1"/>
</dbReference>
<protein>
    <submittedName>
        <fullName evidence="4">CubicO group peptidase, beta-lactamase class C family</fullName>
    </submittedName>
</protein>
<evidence type="ECO:0000256" key="2">
    <source>
        <dbReference type="ARBA" id="ARBA00023136"/>
    </source>
</evidence>
<dbReference type="InterPro" id="IPR001466">
    <property type="entry name" value="Beta-lactam-related"/>
</dbReference>
<reference evidence="4 5" key="1">
    <citation type="submission" date="2016-11" db="EMBL/GenBank/DDBJ databases">
        <authorList>
            <person name="Jaros S."/>
            <person name="Januszkiewicz K."/>
            <person name="Wedrychowicz H."/>
        </authorList>
    </citation>
    <scope>NUCLEOTIDE SEQUENCE [LARGE SCALE GENOMIC DNA]</scope>
    <source>
        <strain evidence="4 5">DSM 24787</strain>
    </source>
</reference>
<name>A0A1N6K3R3_9BACT</name>
<dbReference type="STRING" id="536979.SAMN04488055_5016"/>
<keyword evidence="5" id="KW-1185">Reference proteome</keyword>
<evidence type="ECO:0000256" key="1">
    <source>
        <dbReference type="ARBA" id="ARBA00004370"/>
    </source>
</evidence>
<evidence type="ECO:0000313" key="4">
    <source>
        <dbReference type="EMBL" id="SIO51180.1"/>
    </source>
</evidence>
<dbReference type="AlphaFoldDB" id="A0A1N6K3R3"/>
<accession>A0A1N6K3R3</accession>
<dbReference type="RefSeq" id="WP_074242284.1">
    <property type="nucleotide sequence ID" value="NZ_FSRA01000002.1"/>
</dbReference>
<dbReference type="OrthoDB" id="1522765at2"/>
<dbReference type="InterPro" id="IPR050491">
    <property type="entry name" value="AmpC-like"/>
</dbReference>
<dbReference type="PANTHER" id="PTHR46825:SF11">
    <property type="entry name" value="PENICILLIN-BINDING PROTEIN 4"/>
    <property type="match status" value="1"/>
</dbReference>